<evidence type="ECO:0000256" key="2">
    <source>
        <dbReference type="SAM" id="MobiDB-lite"/>
    </source>
</evidence>
<organism evidence="3 4">
    <name type="scientific">Haemaphysalis longicornis</name>
    <name type="common">Bush tick</name>
    <dbReference type="NCBI Taxonomy" id="44386"/>
    <lineage>
        <taxon>Eukaryota</taxon>
        <taxon>Metazoa</taxon>
        <taxon>Ecdysozoa</taxon>
        <taxon>Arthropoda</taxon>
        <taxon>Chelicerata</taxon>
        <taxon>Arachnida</taxon>
        <taxon>Acari</taxon>
        <taxon>Parasitiformes</taxon>
        <taxon>Ixodida</taxon>
        <taxon>Ixodoidea</taxon>
        <taxon>Ixodidae</taxon>
        <taxon>Haemaphysalinae</taxon>
        <taxon>Haemaphysalis</taxon>
    </lineage>
</organism>
<reference evidence="3 4" key="1">
    <citation type="journal article" date="2020" name="Cell">
        <title>Large-Scale Comparative Analyses of Tick Genomes Elucidate Their Genetic Diversity and Vector Capacities.</title>
        <authorList>
            <consortium name="Tick Genome and Microbiome Consortium (TIGMIC)"/>
            <person name="Jia N."/>
            <person name="Wang J."/>
            <person name="Shi W."/>
            <person name="Du L."/>
            <person name="Sun Y."/>
            <person name="Zhan W."/>
            <person name="Jiang J.F."/>
            <person name="Wang Q."/>
            <person name="Zhang B."/>
            <person name="Ji P."/>
            <person name="Bell-Sakyi L."/>
            <person name="Cui X.M."/>
            <person name="Yuan T.T."/>
            <person name="Jiang B.G."/>
            <person name="Yang W.F."/>
            <person name="Lam T.T."/>
            <person name="Chang Q.C."/>
            <person name="Ding S.J."/>
            <person name="Wang X.J."/>
            <person name="Zhu J.G."/>
            <person name="Ruan X.D."/>
            <person name="Zhao L."/>
            <person name="Wei J.T."/>
            <person name="Ye R.Z."/>
            <person name="Que T.C."/>
            <person name="Du C.H."/>
            <person name="Zhou Y.H."/>
            <person name="Cheng J.X."/>
            <person name="Dai P.F."/>
            <person name="Guo W.B."/>
            <person name="Han X.H."/>
            <person name="Huang E.J."/>
            <person name="Li L.F."/>
            <person name="Wei W."/>
            <person name="Gao Y.C."/>
            <person name="Liu J.Z."/>
            <person name="Shao H.Z."/>
            <person name="Wang X."/>
            <person name="Wang C.C."/>
            <person name="Yang T.C."/>
            <person name="Huo Q.B."/>
            <person name="Li W."/>
            <person name="Chen H.Y."/>
            <person name="Chen S.E."/>
            <person name="Zhou L.G."/>
            <person name="Ni X.B."/>
            <person name="Tian J.H."/>
            <person name="Sheng Y."/>
            <person name="Liu T."/>
            <person name="Pan Y.S."/>
            <person name="Xia L.Y."/>
            <person name="Li J."/>
            <person name="Zhao F."/>
            <person name="Cao W.C."/>
        </authorList>
    </citation>
    <scope>NUCLEOTIDE SEQUENCE [LARGE SCALE GENOMIC DNA]</scope>
    <source>
        <strain evidence="3">HaeL-2018</strain>
    </source>
</reference>
<name>A0A9J6FAF3_HAELO</name>
<feature type="region of interest" description="Disordered" evidence="2">
    <location>
        <begin position="1"/>
        <end position="46"/>
    </location>
</feature>
<feature type="region of interest" description="Disordered" evidence="2">
    <location>
        <begin position="320"/>
        <end position="446"/>
    </location>
</feature>
<feature type="region of interest" description="Disordered" evidence="2">
    <location>
        <begin position="60"/>
        <end position="93"/>
    </location>
</feature>
<dbReference type="EMBL" id="JABSTR010000001">
    <property type="protein sequence ID" value="KAH9359970.1"/>
    <property type="molecule type" value="Genomic_DNA"/>
</dbReference>
<feature type="region of interest" description="Disordered" evidence="2">
    <location>
        <begin position="510"/>
        <end position="530"/>
    </location>
</feature>
<keyword evidence="1" id="KW-0175">Coiled coil</keyword>
<evidence type="ECO:0000256" key="1">
    <source>
        <dbReference type="SAM" id="Coils"/>
    </source>
</evidence>
<feature type="compositionally biased region" description="Low complexity" evidence="2">
    <location>
        <begin position="347"/>
        <end position="358"/>
    </location>
</feature>
<feature type="coiled-coil region" evidence="1">
    <location>
        <begin position="461"/>
        <end position="488"/>
    </location>
</feature>
<keyword evidence="4" id="KW-1185">Reference proteome</keyword>
<dbReference type="Proteomes" id="UP000821853">
    <property type="component" value="Chromosome 1"/>
</dbReference>
<evidence type="ECO:0008006" key="5">
    <source>
        <dbReference type="Google" id="ProtNLM"/>
    </source>
</evidence>
<comment type="caution">
    <text evidence="3">The sequence shown here is derived from an EMBL/GenBank/DDBJ whole genome shotgun (WGS) entry which is preliminary data.</text>
</comment>
<feature type="compositionally biased region" description="Low complexity" evidence="2">
    <location>
        <begin position="328"/>
        <end position="340"/>
    </location>
</feature>
<dbReference type="VEuPathDB" id="VectorBase:HLOH_041991"/>
<feature type="compositionally biased region" description="Pro residues" evidence="2">
    <location>
        <begin position="516"/>
        <end position="527"/>
    </location>
</feature>
<feature type="compositionally biased region" description="Low complexity" evidence="2">
    <location>
        <begin position="1"/>
        <end position="10"/>
    </location>
</feature>
<protein>
    <recommendedName>
        <fullName evidence="5">CCHC-type domain-containing protein</fullName>
    </recommendedName>
</protein>
<proteinExistence type="predicted"/>
<accession>A0A9J6FAF3</accession>
<feature type="compositionally biased region" description="Polar residues" evidence="2">
    <location>
        <begin position="64"/>
        <end position="75"/>
    </location>
</feature>
<evidence type="ECO:0000313" key="4">
    <source>
        <dbReference type="Proteomes" id="UP000821853"/>
    </source>
</evidence>
<dbReference type="AlphaFoldDB" id="A0A9J6FAF3"/>
<evidence type="ECO:0000313" key="3">
    <source>
        <dbReference type="EMBL" id="KAH9359970.1"/>
    </source>
</evidence>
<sequence>MASASSCVVSEEAHLSSHAGSGDEEMETRDNQDATPPLEEDATATAPWILVARRAKRRRDQRLLTGQQQLAQTSDKPALCKSRPAVRRPRQPPLPAEDLKLAFRSRNGLRFARVSPEKLLMAIATEVKLPVGAVNIKMRVDGDQNVLVVSTPCDTTALKLSEIKKLTIDGNSYEVASYAPSPDNSCKAVIHNIDLDTTPDTVVKRIEDPSYEVLTCRRLGNTETMVITFCGKRVPYYVNYSGIPVRCYLYKRTAPYCRKCNETGHREDVCPQPPKTPSCGKCGLSLTTDPHDCHPQCILCGGTHPTADKSCAKRYLPPVTRRKPQLHQQQSSRQTRSPSPELRGGWSRFRQSRSSTRRNASQRSSISKHRSGSVMKTSLRKRTPSRGRTPSEGRSRSHSRRSTVHFKNSSSCSSQLRSRSRSESRSRSKSKPPAKQQAKGEKHNQVSWASVISPAARPQSLSQQCIECNKLQAEIQTLRTEIRTLKKFMAEQTKTTNTLPQSISVVREVTSEEKTPPPPSIPPPPDQQPIIEKKRKIENQEEDTMETNPQYVTRETLNASLGDVTAPITNPAPSHRLPT</sequence>
<gene>
    <name evidence="3" type="ORF">HPB48_017683</name>
</gene>